<keyword evidence="5" id="KW-0862">Zinc</keyword>
<evidence type="ECO:0000256" key="1">
    <source>
        <dbReference type="ARBA" id="ARBA00010243"/>
    </source>
</evidence>
<evidence type="ECO:0000256" key="2">
    <source>
        <dbReference type="ARBA" id="ARBA00022670"/>
    </source>
</evidence>
<dbReference type="Pfam" id="PF20582">
    <property type="entry name" value="UPF0758_N"/>
    <property type="match status" value="1"/>
</dbReference>
<evidence type="ECO:0000256" key="4">
    <source>
        <dbReference type="ARBA" id="ARBA00022801"/>
    </source>
</evidence>
<dbReference type="CDD" id="cd08071">
    <property type="entry name" value="MPN_DUF2466"/>
    <property type="match status" value="1"/>
</dbReference>
<dbReference type="GO" id="GO:0008237">
    <property type="term" value="F:metallopeptidase activity"/>
    <property type="evidence" value="ECO:0007669"/>
    <property type="project" value="UniProtKB-KW"/>
</dbReference>
<dbReference type="HOGENOM" id="CLU_073529_0_2_14"/>
<dbReference type="InterPro" id="IPR010994">
    <property type="entry name" value="RuvA_2-like"/>
</dbReference>
<protein>
    <submittedName>
        <fullName evidence="9">RadC protein</fullName>
    </submittedName>
</protein>
<feature type="domain" description="MPN" evidence="8">
    <location>
        <begin position="104"/>
        <end position="226"/>
    </location>
</feature>
<dbReference type="NCBIfam" id="TIGR00608">
    <property type="entry name" value="radc"/>
    <property type="match status" value="1"/>
</dbReference>
<dbReference type="PANTHER" id="PTHR30471">
    <property type="entry name" value="DNA REPAIR PROTEIN RADC"/>
    <property type="match status" value="1"/>
</dbReference>
<dbReference type="GO" id="GO:0046872">
    <property type="term" value="F:metal ion binding"/>
    <property type="evidence" value="ECO:0007669"/>
    <property type="project" value="UniProtKB-KW"/>
</dbReference>
<dbReference type="STRING" id="61635.BN85309110"/>
<dbReference type="Proteomes" id="UP000032737">
    <property type="component" value="Chromosome"/>
</dbReference>
<dbReference type="PROSITE" id="PS01302">
    <property type="entry name" value="UPF0758"/>
    <property type="match status" value="1"/>
</dbReference>
<keyword evidence="10" id="KW-1185">Reference proteome</keyword>
<dbReference type="AlphaFoldDB" id="U4KNL4"/>
<evidence type="ECO:0000313" key="10">
    <source>
        <dbReference type="Proteomes" id="UP000032737"/>
    </source>
</evidence>
<dbReference type="SUPFAM" id="SSF47781">
    <property type="entry name" value="RuvA domain 2-like"/>
    <property type="match status" value="1"/>
</dbReference>
<dbReference type="InterPro" id="IPR037518">
    <property type="entry name" value="MPN"/>
</dbReference>
<evidence type="ECO:0000256" key="5">
    <source>
        <dbReference type="ARBA" id="ARBA00022833"/>
    </source>
</evidence>
<dbReference type="NCBIfam" id="NF000642">
    <property type="entry name" value="PRK00024.1"/>
    <property type="match status" value="1"/>
</dbReference>
<dbReference type="InterPro" id="IPR020891">
    <property type="entry name" value="UPF0758_CS"/>
</dbReference>
<evidence type="ECO:0000256" key="3">
    <source>
        <dbReference type="ARBA" id="ARBA00022723"/>
    </source>
</evidence>
<proteinExistence type="inferred from homology"/>
<reference evidence="9 10" key="1">
    <citation type="journal article" date="2013" name="J. Mol. Microbiol. Biotechnol.">
        <title>Analysis of the Complete Genomes of Acholeplasma brassicae , A. palmae and A. laidlawii and Their Comparison to the Obligate Parasites from ' Candidatus Phytoplasma'.</title>
        <authorList>
            <person name="Kube M."/>
            <person name="Siewert C."/>
            <person name="Migdoll A.M."/>
            <person name="Duduk B."/>
            <person name="Holz S."/>
            <person name="Rabus R."/>
            <person name="Seemuller E."/>
            <person name="Mitrovic J."/>
            <person name="Muller I."/>
            <person name="Buttner C."/>
            <person name="Reinhardt R."/>
        </authorList>
    </citation>
    <scope>NUCLEOTIDE SEQUENCE [LARGE SCALE GENOMIC DNA]</scope>
    <source>
        <strain evidence="10">0502</strain>
    </source>
</reference>
<dbReference type="KEGG" id="abra:BN85309110"/>
<evidence type="ECO:0000259" key="8">
    <source>
        <dbReference type="PROSITE" id="PS50249"/>
    </source>
</evidence>
<gene>
    <name evidence="9" type="primary">radC</name>
    <name evidence="9" type="ORF">BN85309110</name>
</gene>
<organism evidence="9 10">
    <name type="scientific">Acholeplasma brassicae</name>
    <dbReference type="NCBI Taxonomy" id="61635"/>
    <lineage>
        <taxon>Bacteria</taxon>
        <taxon>Bacillati</taxon>
        <taxon>Mycoplasmatota</taxon>
        <taxon>Mollicutes</taxon>
        <taxon>Acholeplasmatales</taxon>
        <taxon>Acholeplasmataceae</taxon>
        <taxon>Acholeplasma</taxon>
    </lineage>
</organism>
<keyword evidence="4" id="KW-0378">Hydrolase</keyword>
<accession>U4KNL4</accession>
<dbReference type="Gene3D" id="3.40.140.10">
    <property type="entry name" value="Cytidine Deaminase, domain 2"/>
    <property type="match status" value="1"/>
</dbReference>
<dbReference type="PANTHER" id="PTHR30471:SF3">
    <property type="entry name" value="UPF0758 PROTEIN YEES-RELATED"/>
    <property type="match status" value="1"/>
</dbReference>
<sequence>MNYLIKEMPKEERPRERLQTYGVDALANYELLALILQSGSKEESVIELSKRVLYRLDDLKELFKISYEELIQIRGIGPAKASILTACVELSKRIYQAEKESNPVITSPREAYLYLKDELESLEQEHFVCLYLDTKNRIIAKKVLFIGTLNQSLVHPREVFKHAVKYAAASIILSHNHPSGDSTPSKADLQVQQLLENGSKLMAIQITDHVIIGKDEYYSLREQRKHIEFK</sequence>
<dbReference type="Pfam" id="PF04002">
    <property type="entry name" value="RadC"/>
    <property type="match status" value="1"/>
</dbReference>
<dbReference type="InterPro" id="IPR046778">
    <property type="entry name" value="UPF0758_N"/>
</dbReference>
<dbReference type="EMBL" id="FO681348">
    <property type="protein sequence ID" value="CCV65932.1"/>
    <property type="molecule type" value="Genomic_DNA"/>
</dbReference>
<keyword evidence="6" id="KW-0482">Metalloprotease</keyword>
<name>U4KNL4_9MOLU</name>
<dbReference type="PROSITE" id="PS50249">
    <property type="entry name" value="MPN"/>
    <property type="match status" value="1"/>
</dbReference>
<dbReference type="GO" id="GO:0006508">
    <property type="term" value="P:proteolysis"/>
    <property type="evidence" value="ECO:0007669"/>
    <property type="project" value="UniProtKB-KW"/>
</dbReference>
<evidence type="ECO:0000313" key="9">
    <source>
        <dbReference type="EMBL" id="CCV65932.1"/>
    </source>
</evidence>
<keyword evidence="2" id="KW-0645">Protease</keyword>
<dbReference type="InterPro" id="IPR001405">
    <property type="entry name" value="UPF0758"/>
</dbReference>
<comment type="similarity">
    <text evidence="1 7">Belongs to the UPF0758 family.</text>
</comment>
<dbReference type="InterPro" id="IPR025657">
    <property type="entry name" value="RadC_JAB"/>
</dbReference>
<evidence type="ECO:0000256" key="6">
    <source>
        <dbReference type="ARBA" id="ARBA00023049"/>
    </source>
</evidence>
<keyword evidence="3" id="KW-0479">Metal-binding</keyword>
<evidence type="ECO:0000256" key="7">
    <source>
        <dbReference type="RuleBase" id="RU003797"/>
    </source>
</evidence>